<name>A0A5K4F9H3_SCHMA</name>
<evidence type="ECO:0000313" key="2">
    <source>
        <dbReference type="Proteomes" id="UP000008854"/>
    </source>
</evidence>
<reference evidence="3" key="2">
    <citation type="submission" date="2019-11" db="UniProtKB">
        <authorList>
            <consortium name="WormBaseParasite"/>
        </authorList>
    </citation>
    <scope>IDENTIFICATION</scope>
    <source>
        <strain evidence="3">Puerto Rican</strain>
    </source>
</reference>
<keyword evidence="1" id="KW-1133">Transmembrane helix</keyword>
<dbReference type="AlphaFoldDB" id="A0A5K4F9H3"/>
<keyword evidence="1" id="KW-0472">Membrane</keyword>
<dbReference type="Proteomes" id="UP000008854">
    <property type="component" value="Unassembled WGS sequence"/>
</dbReference>
<feature type="transmembrane region" description="Helical" evidence="1">
    <location>
        <begin position="12"/>
        <end position="31"/>
    </location>
</feature>
<dbReference type="WBParaSite" id="Smp_329300.1">
    <property type="protein sequence ID" value="Smp_329300.1"/>
    <property type="gene ID" value="Smp_329300"/>
</dbReference>
<proteinExistence type="predicted"/>
<evidence type="ECO:0000313" key="3">
    <source>
        <dbReference type="WBParaSite" id="Smp_329300.1"/>
    </source>
</evidence>
<keyword evidence="2" id="KW-1185">Reference proteome</keyword>
<protein>
    <submittedName>
        <fullName evidence="3">Uncharacterized protein</fullName>
    </submittedName>
</protein>
<organism evidence="2 3">
    <name type="scientific">Schistosoma mansoni</name>
    <name type="common">Blood fluke</name>
    <dbReference type="NCBI Taxonomy" id="6183"/>
    <lineage>
        <taxon>Eukaryota</taxon>
        <taxon>Metazoa</taxon>
        <taxon>Spiralia</taxon>
        <taxon>Lophotrochozoa</taxon>
        <taxon>Platyhelminthes</taxon>
        <taxon>Trematoda</taxon>
        <taxon>Digenea</taxon>
        <taxon>Strigeidida</taxon>
        <taxon>Schistosomatoidea</taxon>
        <taxon>Schistosomatidae</taxon>
        <taxon>Schistosoma</taxon>
    </lineage>
</organism>
<evidence type="ECO:0000256" key="1">
    <source>
        <dbReference type="SAM" id="Phobius"/>
    </source>
</evidence>
<keyword evidence="1" id="KW-0812">Transmembrane</keyword>
<sequence>MNWLNYSSLLSYTIVGTLLFLFVTIICICCLRRKCKKKAVKMYSVIESGDNSEDEMM</sequence>
<reference evidence="2" key="1">
    <citation type="journal article" date="2012" name="PLoS Negl. Trop. Dis.">
        <title>A systematically improved high quality genome and transcriptome of the human blood fluke Schistosoma mansoni.</title>
        <authorList>
            <person name="Protasio A.V."/>
            <person name="Tsai I.J."/>
            <person name="Babbage A."/>
            <person name="Nichol S."/>
            <person name="Hunt M."/>
            <person name="Aslett M.A."/>
            <person name="De Silva N."/>
            <person name="Velarde G.S."/>
            <person name="Anderson T.J."/>
            <person name="Clark R.C."/>
            <person name="Davidson C."/>
            <person name="Dillon G.P."/>
            <person name="Holroyd N.E."/>
            <person name="LoVerde P.T."/>
            <person name="Lloyd C."/>
            <person name="McQuillan J."/>
            <person name="Oliveira G."/>
            <person name="Otto T.D."/>
            <person name="Parker-Manuel S.J."/>
            <person name="Quail M.A."/>
            <person name="Wilson R.A."/>
            <person name="Zerlotini A."/>
            <person name="Dunne D.W."/>
            <person name="Berriman M."/>
        </authorList>
    </citation>
    <scope>NUCLEOTIDE SEQUENCE [LARGE SCALE GENOMIC DNA]</scope>
    <source>
        <strain evidence="2">Puerto Rican</strain>
    </source>
</reference>
<dbReference type="InParanoid" id="A0A5K4F9H3"/>
<accession>A0A5K4F9H3</accession>